<protein>
    <submittedName>
        <fullName evidence="2">Uncharacterized protein</fullName>
    </submittedName>
</protein>
<evidence type="ECO:0000313" key="3">
    <source>
        <dbReference type="Proteomes" id="UP001221413"/>
    </source>
</evidence>
<feature type="compositionally biased region" description="Low complexity" evidence="1">
    <location>
        <begin position="593"/>
        <end position="627"/>
    </location>
</feature>
<accession>A0AAD6IXJ1</accession>
<feature type="compositionally biased region" description="Basic and acidic residues" evidence="1">
    <location>
        <begin position="493"/>
        <end position="518"/>
    </location>
</feature>
<feature type="compositionally biased region" description="Basic residues" evidence="1">
    <location>
        <begin position="302"/>
        <end position="318"/>
    </location>
</feature>
<dbReference type="Proteomes" id="UP001221413">
    <property type="component" value="Unassembled WGS sequence"/>
</dbReference>
<feature type="region of interest" description="Disordered" evidence="1">
    <location>
        <begin position="290"/>
        <end position="399"/>
    </location>
</feature>
<feature type="compositionally biased region" description="Polar residues" evidence="1">
    <location>
        <begin position="434"/>
        <end position="445"/>
    </location>
</feature>
<name>A0AAD6IXJ1_DREDA</name>
<feature type="compositionally biased region" description="Low complexity" evidence="1">
    <location>
        <begin position="415"/>
        <end position="433"/>
    </location>
</feature>
<feature type="compositionally biased region" description="Low complexity" evidence="1">
    <location>
        <begin position="562"/>
        <end position="586"/>
    </location>
</feature>
<reference evidence="2" key="1">
    <citation type="submission" date="2023-01" db="EMBL/GenBank/DDBJ databases">
        <title>The chitinases involved in constricting ring structure development in the nematode-trapping fungus Drechslerella dactyloides.</title>
        <authorList>
            <person name="Wang R."/>
            <person name="Zhang L."/>
            <person name="Tang P."/>
            <person name="Li S."/>
            <person name="Liang L."/>
        </authorList>
    </citation>
    <scope>NUCLEOTIDE SEQUENCE</scope>
    <source>
        <strain evidence="2">YMF1.00031</strain>
    </source>
</reference>
<sequence>MASQSDLIPLDESLPAALPVAVPSNLHSRDPNAASSTVRTTPVRASVPVDAYSYSFLQLEYECLTATSSSTVMIFNPDFSFAGTIRTTTTTTTKTSHSRTRSRGVAHIRGKSTSWLDGESPVTPASATRLTITTPTCKYDVDLDLEVPLSPKSLPAHMHPFFTLGDAAATCDSAGYAALVRRDVAAKLSVDRGKPNRRRPLPLHFASGLDCRRTATGGFSPDFFRDAARNAEMCGSRGCGDITEENVDIEASTEKCTGSEGKSILLENSNTIPISLAAADDKKCATVTVESVTATPPPTPRSPKKAANLKKLRPKLRLRTSLIVANQRAPTPQPIINAPTGAHNSNNNDNISKDRSTRSTSPPDVSRPSSQRAESETSTSRRPTQAMHRRRTSSSRLPLHALLLSPLGARRRFSSDSTATSASISSTITTDTSVTHSRNNSTSDSYGAPANCNYGGCSGGSLGRVRGSVFSFRLHEVDEEEEDTGANNTNTTTEKERPDMVGGRKEENTKEKERDKGGRFRRFSLAYLGAGDDGDGAGGEARSPHRSWRSWSRLSVASINSNTTNADGAANTNATTAAERVNNSRSFGRRSSRFSMASQSTSHASTNSSGDGSSCTGLTSGPSSSGTRYSDGGERHRQSLSGSSVAELAWGAVPVTAYAHLMSSWRNSSAVNANAATKGRSDAGARLSAASAASDGSSVREIVERCSTAVRVPWTPPPLPPVGEDPFTAFCEATKPRVAAVASRAGRRGSHEERAAKVTAQILAGGFYDSESEDEDEEEGCDGLHRIAEEDGEGDEDVSDWWMEEGEEEWRGVPRVPSLEFGGNSNRESVEGPLPLTPTEVYGGFMTSMEEKKRRRRRTASSECLIVEAAEGLRGVVMYSNVGEADECAVE</sequence>
<feature type="compositionally biased region" description="Polar residues" evidence="1">
    <location>
        <begin position="358"/>
        <end position="383"/>
    </location>
</feature>
<evidence type="ECO:0000313" key="2">
    <source>
        <dbReference type="EMBL" id="KAJ6259804.1"/>
    </source>
</evidence>
<dbReference type="EMBL" id="JAQGDS010000006">
    <property type="protein sequence ID" value="KAJ6259804.1"/>
    <property type="molecule type" value="Genomic_DNA"/>
</dbReference>
<feature type="region of interest" description="Disordered" evidence="1">
    <location>
        <begin position="477"/>
        <end position="550"/>
    </location>
</feature>
<comment type="caution">
    <text evidence="2">The sequence shown here is derived from an EMBL/GenBank/DDBJ whole genome shotgun (WGS) entry which is preliminary data.</text>
</comment>
<evidence type="ECO:0000256" key="1">
    <source>
        <dbReference type="SAM" id="MobiDB-lite"/>
    </source>
</evidence>
<dbReference type="AlphaFoldDB" id="A0AAD6IXJ1"/>
<organism evidence="2 3">
    <name type="scientific">Drechslerella dactyloides</name>
    <name type="common">Nematode-trapping fungus</name>
    <name type="synonym">Arthrobotrys dactyloides</name>
    <dbReference type="NCBI Taxonomy" id="74499"/>
    <lineage>
        <taxon>Eukaryota</taxon>
        <taxon>Fungi</taxon>
        <taxon>Dikarya</taxon>
        <taxon>Ascomycota</taxon>
        <taxon>Pezizomycotina</taxon>
        <taxon>Orbiliomycetes</taxon>
        <taxon>Orbiliales</taxon>
        <taxon>Orbiliaceae</taxon>
        <taxon>Drechslerella</taxon>
    </lineage>
</organism>
<proteinExistence type="predicted"/>
<keyword evidence="3" id="KW-1185">Reference proteome</keyword>
<feature type="region of interest" description="Disordered" evidence="1">
    <location>
        <begin position="415"/>
        <end position="446"/>
    </location>
</feature>
<gene>
    <name evidence="2" type="ORF">Dda_5445</name>
</gene>
<feature type="region of interest" description="Disordered" evidence="1">
    <location>
        <begin position="562"/>
        <end position="642"/>
    </location>
</feature>